<sequence>MISSLSMLQNQRKFEVLSLPRMEWRRFTVGFGRWCLWSGFGEVRVEREESDGSHGRIVVEEERLSCHLYWVKKVRFARNLETGDNVAIKILDKQKILKHKMIGQVKMVGWLIEENDLIHTVLKEEKMHNIEVLSFYLFILLLESMCKALSVAVNCQKELDNPTGG</sequence>
<name>A0ACC0Q917_RHOML</name>
<accession>A0ACC0Q917</accession>
<proteinExistence type="predicted"/>
<evidence type="ECO:0000313" key="1">
    <source>
        <dbReference type="EMBL" id="KAI8573312.1"/>
    </source>
</evidence>
<evidence type="ECO:0000313" key="2">
    <source>
        <dbReference type="Proteomes" id="UP001062846"/>
    </source>
</evidence>
<reference evidence="1" key="1">
    <citation type="submission" date="2022-02" db="EMBL/GenBank/DDBJ databases">
        <title>Plant Genome Project.</title>
        <authorList>
            <person name="Zhang R.-G."/>
        </authorList>
    </citation>
    <scope>NUCLEOTIDE SEQUENCE</scope>
    <source>
        <strain evidence="1">AT1</strain>
    </source>
</reference>
<dbReference type="Proteomes" id="UP001062846">
    <property type="component" value="Chromosome 1"/>
</dbReference>
<protein>
    <submittedName>
        <fullName evidence="1">Uncharacterized protein</fullName>
    </submittedName>
</protein>
<organism evidence="1 2">
    <name type="scientific">Rhododendron molle</name>
    <name type="common">Chinese azalea</name>
    <name type="synonym">Azalea mollis</name>
    <dbReference type="NCBI Taxonomy" id="49168"/>
    <lineage>
        <taxon>Eukaryota</taxon>
        <taxon>Viridiplantae</taxon>
        <taxon>Streptophyta</taxon>
        <taxon>Embryophyta</taxon>
        <taxon>Tracheophyta</taxon>
        <taxon>Spermatophyta</taxon>
        <taxon>Magnoliopsida</taxon>
        <taxon>eudicotyledons</taxon>
        <taxon>Gunneridae</taxon>
        <taxon>Pentapetalae</taxon>
        <taxon>asterids</taxon>
        <taxon>Ericales</taxon>
        <taxon>Ericaceae</taxon>
        <taxon>Ericoideae</taxon>
        <taxon>Rhodoreae</taxon>
        <taxon>Rhododendron</taxon>
    </lineage>
</organism>
<gene>
    <name evidence="1" type="ORF">RHMOL_Rhmol01G0267700</name>
</gene>
<dbReference type="EMBL" id="CM046388">
    <property type="protein sequence ID" value="KAI8573312.1"/>
    <property type="molecule type" value="Genomic_DNA"/>
</dbReference>
<keyword evidence="2" id="KW-1185">Reference proteome</keyword>
<comment type="caution">
    <text evidence="1">The sequence shown here is derived from an EMBL/GenBank/DDBJ whole genome shotgun (WGS) entry which is preliminary data.</text>
</comment>